<proteinExistence type="predicted"/>
<evidence type="ECO:0000313" key="2">
    <source>
        <dbReference type="EMBL" id="CCH73702.1"/>
    </source>
</evidence>
<gene>
    <name evidence="2" type="ORF">BN11_3140014</name>
</gene>
<dbReference type="EMBL" id="CAJA01000240">
    <property type="protein sequence ID" value="CCH73702.1"/>
    <property type="molecule type" value="Genomic_DNA"/>
</dbReference>
<name>W6JX70_9MICO</name>
<evidence type="ECO:0000259" key="1">
    <source>
        <dbReference type="Pfam" id="PF26563"/>
    </source>
</evidence>
<dbReference type="STRING" id="1193182.BN11_3140014"/>
<dbReference type="RefSeq" id="WP_048699331.1">
    <property type="nucleotide sequence ID" value="NZ_HG764815.1"/>
</dbReference>
<sequence length="264" mass="28644">MATTSPTPVLTDDHIDLLITAAADWRLLASPTTAAFAQSALERHVIVASSTEAGRMLRAENTASVRWLSDRGRNRLVDRAPTGAYTHTRVETIDPVEVIKAAHSAQAACKDSPTWSSSPTARLMAALITAATHRLPGYADAPWFWTRPQLRSGTSIGVALTHSTPPQLPGLTWVAPDQAREHWDEAPLVVIRCDAAAALPADLPARSGVFVLSFDGQEDANLVWEAVSGLNMPALALLWPSCQPWLQQQLRDPAPEFVEHRSRS</sequence>
<comment type="caution">
    <text evidence="2">The sequence shown here is derived from an EMBL/GenBank/DDBJ whole genome shotgun (WGS) entry which is preliminary data.</text>
</comment>
<accession>W6JX70</accession>
<dbReference type="Pfam" id="PF26563">
    <property type="entry name" value="Rv3660c_N"/>
    <property type="match status" value="1"/>
</dbReference>
<feature type="domain" description="Rv3660c-like CheY-like N-terminal" evidence="1">
    <location>
        <begin position="176"/>
        <end position="254"/>
    </location>
</feature>
<protein>
    <recommendedName>
        <fullName evidence="1">Rv3660c-like CheY-like N-terminal domain-containing protein</fullName>
    </recommendedName>
</protein>
<evidence type="ECO:0000313" key="3">
    <source>
        <dbReference type="Proteomes" id="UP000035763"/>
    </source>
</evidence>
<dbReference type="OrthoDB" id="5143234at2"/>
<organism evidence="2 3">
    <name type="scientific">Nostocoides australiense Ben110</name>
    <dbReference type="NCBI Taxonomy" id="1193182"/>
    <lineage>
        <taxon>Bacteria</taxon>
        <taxon>Bacillati</taxon>
        <taxon>Actinomycetota</taxon>
        <taxon>Actinomycetes</taxon>
        <taxon>Micrococcales</taxon>
        <taxon>Intrasporangiaceae</taxon>
        <taxon>Nostocoides</taxon>
    </lineage>
</organism>
<reference evidence="2 3" key="1">
    <citation type="journal article" date="2013" name="ISME J.">
        <title>A metabolic model for members of the genus Tetrasphaera involved in enhanced biological phosphorus removal.</title>
        <authorList>
            <person name="Kristiansen R."/>
            <person name="Nguyen H.T.T."/>
            <person name="Saunders A.M."/>
            <person name="Nielsen J.L."/>
            <person name="Wimmer R."/>
            <person name="Le V.Q."/>
            <person name="McIlroy S.J."/>
            <person name="Petrovski S."/>
            <person name="Seviour R.J."/>
            <person name="Calteau A."/>
            <person name="Nielsen K.L."/>
            <person name="Nielsen P.H."/>
        </authorList>
    </citation>
    <scope>NUCLEOTIDE SEQUENCE [LARGE SCALE GENOMIC DNA]</scope>
    <source>
        <strain evidence="2 3">Ben110</strain>
    </source>
</reference>
<keyword evidence="3" id="KW-1185">Reference proteome</keyword>
<dbReference type="Proteomes" id="UP000035763">
    <property type="component" value="Unassembled WGS sequence"/>
</dbReference>
<dbReference type="InterPro" id="IPR059050">
    <property type="entry name" value="Rv3660c_N"/>
</dbReference>
<dbReference type="AlphaFoldDB" id="W6JX70"/>